<sequence>MLDRSNKWLEPILSMRRKLCFSLESAEKKCSDACDFDFEED</sequence>
<dbReference type="Proteomes" id="UP001295469">
    <property type="component" value="Chromosome C03"/>
</dbReference>
<gene>
    <name evidence="1" type="ORF">DARMORV10_C03P06140.1</name>
</gene>
<reference evidence="1" key="1">
    <citation type="submission" date="2021-01" db="EMBL/GenBank/DDBJ databases">
        <authorList>
            <consortium name="Genoscope - CEA"/>
            <person name="William W."/>
        </authorList>
    </citation>
    <scope>NUCLEOTIDE SEQUENCE</scope>
</reference>
<protein>
    <submittedName>
        <fullName evidence="1">(rape) hypothetical protein</fullName>
    </submittedName>
</protein>
<name>A0A816HZV7_BRANA</name>
<dbReference type="EMBL" id="HG994367">
    <property type="protein sequence ID" value="CAF1697123.1"/>
    <property type="molecule type" value="Genomic_DNA"/>
</dbReference>
<evidence type="ECO:0000313" key="1">
    <source>
        <dbReference type="EMBL" id="CAF1697123.1"/>
    </source>
</evidence>
<proteinExistence type="predicted"/>
<accession>A0A816HZV7</accession>
<dbReference type="AlphaFoldDB" id="A0A816HZV7"/>
<organism evidence="1">
    <name type="scientific">Brassica napus</name>
    <name type="common">Rape</name>
    <dbReference type="NCBI Taxonomy" id="3708"/>
    <lineage>
        <taxon>Eukaryota</taxon>
        <taxon>Viridiplantae</taxon>
        <taxon>Streptophyta</taxon>
        <taxon>Embryophyta</taxon>
        <taxon>Tracheophyta</taxon>
        <taxon>Spermatophyta</taxon>
        <taxon>Magnoliopsida</taxon>
        <taxon>eudicotyledons</taxon>
        <taxon>Gunneridae</taxon>
        <taxon>Pentapetalae</taxon>
        <taxon>rosids</taxon>
        <taxon>malvids</taxon>
        <taxon>Brassicales</taxon>
        <taxon>Brassicaceae</taxon>
        <taxon>Brassiceae</taxon>
        <taxon>Brassica</taxon>
    </lineage>
</organism>